<sequence>MRKKLPNTTNEGNAEQKGAFHRLFIKQQAKINAKPTTTRLLKTFAEEDHQRIAKLIQLWLNESPRK</sequence>
<keyword evidence="2" id="KW-1185">Reference proteome</keyword>
<name>A0ABS3CU76_9ALTE</name>
<reference evidence="1 2" key="1">
    <citation type="submission" date="2021-03" db="EMBL/GenBank/DDBJ databases">
        <title>novel species isolated from a fishpond in China.</title>
        <authorList>
            <person name="Lu H."/>
            <person name="Cai Z."/>
        </authorList>
    </citation>
    <scope>NUCLEOTIDE SEQUENCE [LARGE SCALE GENOMIC DNA]</scope>
    <source>
        <strain evidence="1 2">Y57</strain>
    </source>
</reference>
<dbReference type="Proteomes" id="UP000663992">
    <property type="component" value="Unassembled WGS sequence"/>
</dbReference>
<organism evidence="1 2">
    <name type="scientific">Bowmanella yangjiangensis</name>
    <dbReference type="NCBI Taxonomy" id="2811230"/>
    <lineage>
        <taxon>Bacteria</taxon>
        <taxon>Pseudomonadati</taxon>
        <taxon>Pseudomonadota</taxon>
        <taxon>Gammaproteobacteria</taxon>
        <taxon>Alteromonadales</taxon>
        <taxon>Alteromonadaceae</taxon>
        <taxon>Bowmanella</taxon>
    </lineage>
</organism>
<protein>
    <submittedName>
        <fullName evidence="1">Uncharacterized protein</fullName>
    </submittedName>
</protein>
<accession>A0ABS3CU76</accession>
<dbReference type="EMBL" id="JAFKCS010000011">
    <property type="protein sequence ID" value="MBN7820687.1"/>
    <property type="molecule type" value="Genomic_DNA"/>
</dbReference>
<evidence type="ECO:0000313" key="1">
    <source>
        <dbReference type="EMBL" id="MBN7820687.1"/>
    </source>
</evidence>
<proteinExistence type="predicted"/>
<comment type="caution">
    <text evidence="1">The sequence shown here is derived from an EMBL/GenBank/DDBJ whole genome shotgun (WGS) entry which is preliminary data.</text>
</comment>
<dbReference type="RefSeq" id="WP_206594518.1">
    <property type="nucleotide sequence ID" value="NZ_JAFKCS010000011.1"/>
</dbReference>
<gene>
    <name evidence="1" type="ORF">J0A65_12480</name>
</gene>
<evidence type="ECO:0000313" key="2">
    <source>
        <dbReference type="Proteomes" id="UP000663992"/>
    </source>
</evidence>